<feature type="compositionally biased region" description="Basic and acidic residues" evidence="1">
    <location>
        <begin position="57"/>
        <end position="86"/>
    </location>
</feature>
<dbReference type="AlphaFoldDB" id="A0AAV9NQK0"/>
<proteinExistence type="predicted"/>
<feature type="compositionally biased region" description="Basic and acidic residues" evidence="1">
    <location>
        <begin position="263"/>
        <end position="277"/>
    </location>
</feature>
<feature type="compositionally biased region" description="Basic residues" evidence="1">
    <location>
        <begin position="175"/>
        <end position="206"/>
    </location>
</feature>
<protein>
    <recommendedName>
        <fullName evidence="2">Multiple myeloma tumor-associated protein 2-like N-terminal domain-containing protein</fullName>
    </recommendedName>
</protein>
<feature type="compositionally biased region" description="Basic and acidic residues" evidence="1">
    <location>
        <begin position="233"/>
        <end position="256"/>
    </location>
</feature>
<feature type="region of interest" description="Disordered" evidence="1">
    <location>
        <begin position="55"/>
        <end position="285"/>
    </location>
</feature>
<evidence type="ECO:0000259" key="2">
    <source>
        <dbReference type="Pfam" id="PF10159"/>
    </source>
</evidence>
<dbReference type="EMBL" id="JAVRRD010000003">
    <property type="protein sequence ID" value="KAK5061579.1"/>
    <property type="molecule type" value="Genomic_DNA"/>
</dbReference>
<dbReference type="GeneID" id="89976288"/>
<gene>
    <name evidence="3" type="ORF">LTR84_008123</name>
</gene>
<evidence type="ECO:0000313" key="4">
    <source>
        <dbReference type="Proteomes" id="UP001358417"/>
    </source>
</evidence>
<dbReference type="InterPro" id="IPR039207">
    <property type="entry name" value="MMTAG2-like"/>
</dbReference>
<feature type="compositionally biased region" description="Basic and acidic residues" evidence="1">
    <location>
        <begin position="207"/>
        <end position="223"/>
    </location>
</feature>
<dbReference type="PANTHER" id="PTHR14580:SF0">
    <property type="entry name" value="MULTIPLE MYELOMA TUMOR-ASSOCIATED PROTEIN 2"/>
    <property type="match status" value="1"/>
</dbReference>
<feature type="compositionally biased region" description="Basic and acidic residues" evidence="1">
    <location>
        <begin position="112"/>
        <end position="125"/>
    </location>
</feature>
<dbReference type="InterPro" id="IPR019315">
    <property type="entry name" value="MMTA2_N"/>
</dbReference>
<sequence>MDLLATVRKEGSRGGRADFKWSDVQASSHRENYLGHSLMAPVGRWQKGRDLNWYAKGDQDAKDNPDEDPAAKAARERKEEIKRVKEAEEDALARALGLPVAPRNNPNMEELGGQREVGRVLKEAAGDNDAASSRGVGYGRLAGIDNPKMDGTSTERIEGTSGSNDNELQHALREYKRRHGEQKSHGGRRRRSRSRSHDREHRHKRRSEGDRHRESHRDTERHGGQRSRRRRSFSPERRDRERSRSPRSGRQEEHGHRDRVRHRPSERQSREARGRHDDRRRHDRD</sequence>
<dbReference type="Pfam" id="PF10159">
    <property type="entry name" value="MMtag"/>
    <property type="match status" value="1"/>
</dbReference>
<dbReference type="RefSeq" id="XP_064710676.1">
    <property type="nucleotide sequence ID" value="XM_064851673.1"/>
</dbReference>
<organism evidence="3 4">
    <name type="scientific">Exophiala bonariae</name>
    <dbReference type="NCBI Taxonomy" id="1690606"/>
    <lineage>
        <taxon>Eukaryota</taxon>
        <taxon>Fungi</taxon>
        <taxon>Dikarya</taxon>
        <taxon>Ascomycota</taxon>
        <taxon>Pezizomycotina</taxon>
        <taxon>Eurotiomycetes</taxon>
        <taxon>Chaetothyriomycetidae</taxon>
        <taxon>Chaetothyriales</taxon>
        <taxon>Herpotrichiellaceae</taxon>
        <taxon>Exophiala</taxon>
    </lineage>
</organism>
<dbReference type="Proteomes" id="UP001358417">
    <property type="component" value="Unassembled WGS sequence"/>
</dbReference>
<evidence type="ECO:0000313" key="3">
    <source>
        <dbReference type="EMBL" id="KAK5061579.1"/>
    </source>
</evidence>
<reference evidence="3 4" key="1">
    <citation type="submission" date="2023-08" db="EMBL/GenBank/DDBJ databases">
        <title>Black Yeasts Isolated from many extreme environments.</title>
        <authorList>
            <person name="Coleine C."/>
            <person name="Stajich J.E."/>
            <person name="Selbmann L."/>
        </authorList>
    </citation>
    <scope>NUCLEOTIDE SEQUENCE [LARGE SCALE GENOMIC DNA]</scope>
    <source>
        <strain evidence="3 4">CCFEE 5792</strain>
    </source>
</reference>
<accession>A0AAV9NQK0</accession>
<evidence type="ECO:0000256" key="1">
    <source>
        <dbReference type="SAM" id="MobiDB-lite"/>
    </source>
</evidence>
<dbReference type="PANTHER" id="PTHR14580">
    <property type="entry name" value="MULTIPLE MYELOMA TUMOR-ASSOCIATED PROTEIN 2 FAMILY MEMBER"/>
    <property type="match status" value="1"/>
</dbReference>
<feature type="domain" description="Multiple myeloma tumor-associated protein 2-like N-terminal" evidence="2">
    <location>
        <begin position="11"/>
        <end position="97"/>
    </location>
</feature>
<keyword evidence="4" id="KW-1185">Reference proteome</keyword>
<name>A0AAV9NQK0_9EURO</name>
<comment type="caution">
    <text evidence="3">The sequence shown here is derived from an EMBL/GenBank/DDBJ whole genome shotgun (WGS) entry which is preliminary data.</text>
</comment>